<dbReference type="PANTHER" id="PTHR33448:SF4">
    <property type="entry name" value="CHLOROPLAST PROTEIN HCF243"/>
    <property type="match status" value="1"/>
</dbReference>
<feature type="compositionally biased region" description="Basic residues" evidence="1">
    <location>
        <begin position="126"/>
        <end position="141"/>
    </location>
</feature>
<dbReference type="EMBL" id="JAXQNO010000016">
    <property type="protein sequence ID" value="KAK4782497.1"/>
    <property type="molecule type" value="Genomic_DNA"/>
</dbReference>
<protein>
    <submittedName>
        <fullName evidence="2">Uncharacterized protein</fullName>
    </submittedName>
</protein>
<feature type="region of interest" description="Disordered" evidence="1">
    <location>
        <begin position="41"/>
        <end position="164"/>
    </location>
</feature>
<feature type="region of interest" description="Disordered" evidence="1">
    <location>
        <begin position="1"/>
        <end position="24"/>
    </location>
</feature>
<feature type="region of interest" description="Disordered" evidence="1">
    <location>
        <begin position="631"/>
        <end position="657"/>
    </location>
</feature>
<feature type="compositionally biased region" description="Low complexity" evidence="1">
    <location>
        <begin position="13"/>
        <end position="24"/>
    </location>
</feature>
<name>A0AAN7LLZ3_TRANT</name>
<gene>
    <name evidence="2" type="ORF">SAY86_016599</name>
</gene>
<keyword evidence="3" id="KW-1185">Reference proteome</keyword>
<feature type="compositionally biased region" description="Acidic residues" evidence="1">
    <location>
        <begin position="534"/>
        <end position="547"/>
    </location>
</feature>
<accession>A0AAN7LLZ3</accession>
<dbReference type="AlphaFoldDB" id="A0AAN7LLZ3"/>
<feature type="compositionally biased region" description="Acidic residues" evidence="1">
    <location>
        <begin position="441"/>
        <end position="450"/>
    </location>
</feature>
<evidence type="ECO:0000313" key="3">
    <source>
        <dbReference type="Proteomes" id="UP001346149"/>
    </source>
</evidence>
<evidence type="ECO:0000313" key="2">
    <source>
        <dbReference type="EMBL" id="KAK4782497.1"/>
    </source>
</evidence>
<feature type="compositionally biased region" description="Acidic residues" evidence="1">
    <location>
        <begin position="402"/>
        <end position="411"/>
    </location>
</feature>
<feature type="compositionally biased region" description="Low complexity" evidence="1">
    <location>
        <begin position="41"/>
        <end position="57"/>
    </location>
</feature>
<evidence type="ECO:0000256" key="1">
    <source>
        <dbReference type="SAM" id="MobiDB-lite"/>
    </source>
</evidence>
<feature type="compositionally biased region" description="Basic and acidic residues" evidence="1">
    <location>
        <begin position="142"/>
        <end position="153"/>
    </location>
</feature>
<sequence>MESSADFHRPHRTSSMNSSSSTTVNTTAASELFICFTSRFSSSSSMKLSSKSVPSPARARDSAPPPAQISLSSSLSRRLRSNGSLKGGQASPMFHSGSKKRGGSGGGYENPEPSSPKVTCIGQVRVRTKKQGKKFRTRSKRREASFRKLELSRSGHHSFPPQQSLNGNPECLPYRTQRWVHFPVTICDSLRTLGADWNCFLPCRSSCMTSREEKSVAMAARSNGGRADDGRSCGEVVDRWLMSVHEGEDLVGGEEIVEETMERIGNRRRHVFEGLEFNEDEIRRARKEAEEEEGRVRICIPPKNALLLMRCRSDPVKMAVLAKRFCGSPVQKDEDQDCQEGDGNEKMAEVEIEEIDDSKEEVSEGCPVKKAVMAKRLSGSPVQEDEDEDCQEGNSNEKMAEVEIEEIDDSKEEVNEGCQINLEVSQELRTAEAGSCSMAGEQEDGEDEEGQENHEETIHMLPEESENKPENTEEEESTMTSIDAENEGSTGEEEEEEEEEEDRGAKTELLSADNGGIEFYHQLVSTPPPKSESVMEEAEEGDVETWPETEGRAATQNMAREGRSEPEKLESEDSDLALGSKARDSIDRETAGLPDCLLLMMREPKLSMEVSKETWVCSTDFIRWLPERHVKKSAAGGDDPKKRAHLNPKRSGSALAGQQACMLQQPRRSSCSFPSQAAAAASGAAGRAESGATMVEQKLSNTAAKPGEPLILTRCKSEPMRTAMPDGSCFWKNRKLEPHRQSADMMRVKAAGMGF</sequence>
<dbReference type="Proteomes" id="UP001346149">
    <property type="component" value="Unassembled WGS sequence"/>
</dbReference>
<feature type="compositionally biased region" description="Basic and acidic residues" evidence="1">
    <location>
        <begin position="451"/>
        <end position="471"/>
    </location>
</feature>
<reference evidence="2 3" key="1">
    <citation type="journal article" date="2023" name="Hortic Res">
        <title>Pangenome of water caltrop reveals structural variations and asymmetric subgenome divergence after allopolyploidization.</title>
        <authorList>
            <person name="Zhang X."/>
            <person name="Chen Y."/>
            <person name="Wang L."/>
            <person name="Yuan Y."/>
            <person name="Fang M."/>
            <person name="Shi L."/>
            <person name="Lu R."/>
            <person name="Comes H.P."/>
            <person name="Ma Y."/>
            <person name="Chen Y."/>
            <person name="Huang G."/>
            <person name="Zhou Y."/>
            <person name="Zheng Z."/>
            <person name="Qiu Y."/>
        </authorList>
    </citation>
    <scope>NUCLEOTIDE SEQUENCE [LARGE SCALE GENOMIC DNA]</scope>
    <source>
        <strain evidence="2">F231</strain>
    </source>
</reference>
<feature type="compositionally biased region" description="Acidic residues" evidence="1">
    <location>
        <begin position="484"/>
        <end position="502"/>
    </location>
</feature>
<proteinExistence type="predicted"/>
<feature type="compositionally biased region" description="Basic and acidic residues" evidence="1">
    <location>
        <begin position="560"/>
        <end position="571"/>
    </location>
</feature>
<organism evidence="2 3">
    <name type="scientific">Trapa natans</name>
    <name type="common">Water chestnut</name>
    <dbReference type="NCBI Taxonomy" id="22666"/>
    <lineage>
        <taxon>Eukaryota</taxon>
        <taxon>Viridiplantae</taxon>
        <taxon>Streptophyta</taxon>
        <taxon>Embryophyta</taxon>
        <taxon>Tracheophyta</taxon>
        <taxon>Spermatophyta</taxon>
        <taxon>Magnoliopsida</taxon>
        <taxon>eudicotyledons</taxon>
        <taxon>Gunneridae</taxon>
        <taxon>Pentapetalae</taxon>
        <taxon>rosids</taxon>
        <taxon>malvids</taxon>
        <taxon>Myrtales</taxon>
        <taxon>Lythraceae</taxon>
        <taxon>Trapa</taxon>
    </lineage>
</organism>
<dbReference type="PANTHER" id="PTHR33448">
    <property type="entry name" value="CHLOROPLAST PROTEIN HCF243-RELATED"/>
    <property type="match status" value="1"/>
</dbReference>
<feature type="region of interest" description="Disordered" evidence="1">
    <location>
        <begin position="376"/>
        <end position="583"/>
    </location>
</feature>
<comment type="caution">
    <text evidence="2">The sequence shown here is derived from an EMBL/GenBank/DDBJ whole genome shotgun (WGS) entry which is preliminary data.</text>
</comment>